<name>A0A5C2H1Z8_9RHOB</name>
<geneLocation type="plasmid" evidence="1 2">
    <name>p1</name>
</geneLocation>
<evidence type="ECO:0000313" key="1">
    <source>
        <dbReference type="EMBL" id="QEP30478.1"/>
    </source>
</evidence>
<dbReference type="Proteomes" id="UP000237655">
    <property type="component" value="Plasmid p1"/>
</dbReference>
<dbReference type="EMBL" id="CP043619">
    <property type="protein sequence ID" value="QEP30478.1"/>
    <property type="molecule type" value="Genomic_DNA"/>
</dbReference>
<keyword evidence="1" id="KW-0614">Plasmid</keyword>
<gene>
    <name evidence="1" type="ORF">C6Y53_19400</name>
</gene>
<keyword evidence="2" id="KW-1185">Reference proteome</keyword>
<proteinExistence type="predicted"/>
<protein>
    <submittedName>
        <fullName evidence="1">Transporter</fullName>
    </submittedName>
</protein>
<dbReference type="KEGG" id="thas:C6Y53_19400"/>
<accession>A0A5C2H1Z8</accession>
<sequence>MAAPPANAQESSAAQANNPLANSTAMNFQNQYNQLTGSDDHANQFLLRYARPFKAFGGDWLMRATVPVNTFPDGAGSHNTGLGDVNIFAAYLLDTGNPALSFGIGPQITLPTATDDNLGSEKWSLGFANVLFNASSPTFQYGYLLTWQASVAGDDDRADVNVAAFQPFGFYQLGQGWYLRSAGVWTYDFETDNYAIPVGFGVGKVTKLDRAVMNAFIEPQWTVDHKGDGQPDWGVFAGINFQY</sequence>
<reference evidence="1 2" key="1">
    <citation type="submission" date="2019-09" db="EMBL/GenBank/DDBJ databases">
        <title>Novel bacterium SH-1.</title>
        <authorList>
            <person name="Kim Y.-S."/>
            <person name="Kim K.-H."/>
        </authorList>
    </citation>
    <scope>NUCLEOTIDE SEQUENCE [LARGE SCALE GENOMIC DNA]</scope>
    <source>
        <strain evidence="1 2">SH-1</strain>
        <plasmid evidence="1 2">p1</plasmid>
    </source>
</reference>
<organism evidence="1 2">
    <name type="scientific">Pukyongiella litopenaei</name>
    <dbReference type="NCBI Taxonomy" id="2605946"/>
    <lineage>
        <taxon>Bacteria</taxon>
        <taxon>Pseudomonadati</taxon>
        <taxon>Pseudomonadota</taxon>
        <taxon>Alphaproteobacteria</taxon>
        <taxon>Rhodobacterales</taxon>
        <taxon>Paracoccaceae</taxon>
        <taxon>Pukyongiella</taxon>
    </lineage>
</organism>
<evidence type="ECO:0000313" key="2">
    <source>
        <dbReference type="Proteomes" id="UP000237655"/>
    </source>
</evidence>
<dbReference type="AlphaFoldDB" id="A0A5C2H1Z8"/>